<dbReference type="KEGG" id="elut:CKA38_00245"/>
<dbReference type="PANTHER" id="PTHR36305">
    <property type="entry name" value="PHOSPHATIDYLGLYCEROPHOSPHATASE A"/>
    <property type="match status" value="1"/>
</dbReference>
<name>A0A2U8DZK7_9BACT</name>
<dbReference type="InterPro" id="IPR007686">
    <property type="entry name" value="YutG/PgpA"/>
</dbReference>
<dbReference type="InterPro" id="IPR026037">
    <property type="entry name" value="PgpA"/>
</dbReference>
<feature type="transmembrane region" description="Helical" evidence="1">
    <location>
        <begin position="112"/>
        <end position="129"/>
    </location>
</feature>
<dbReference type="Proteomes" id="UP000244896">
    <property type="component" value="Chromosome"/>
</dbReference>
<dbReference type="Pfam" id="PF04608">
    <property type="entry name" value="PgpA"/>
    <property type="match status" value="1"/>
</dbReference>
<gene>
    <name evidence="3" type="ORF">CKA38_00245</name>
</gene>
<keyword evidence="1" id="KW-0812">Transmembrane</keyword>
<organism evidence="3 4">
    <name type="scientific">Ereboglobus luteus</name>
    <dbReference type="NCBI Taxonomy" id="1796921"/>
    <lineage>
        <taxon>Bacteria</taxon>
        <taxon>Pseudomonadati</taxon>
        <taxon>Verrucomicrobiota</taxon>
        <taxon>Opitutia</taxon>
        <taxon>Opitutales</taxon>
        <taxon>Opitutaceae</taxon>
        <taxon>Ereboglobus</taxon>
    </lineage>
</organism>
<feature type="domain" description="YutG/PgpA" evidence="2">
    <location>
        <begin position="20"/>
        <end position="167"/>
    </location>
</feature>
<reference evidence="3 4" key="1">
    <citation type="journal article" date="2018" name="Syst. Appl. Microbiol.">
        <title>Ereboglobus luteus gen. nov. sp. nov. from cockroach guts, and new insights into the oxygen relationship of the genera Opitutus and Didymococcus (Verrucomicrobia: Opitutaceae).</title>
        <authorList>
            <person name="Tegtmeier D."/>
            <person name="Belitz A."/>
            <person name="Radek R."/>
            <person name="Heimerl T."/>
            <person name="Brune A."/>
        </authorList>
    </citation>
    <scope>NUCLEOTIDE SEQUENCE [LARGE SCALE GENOMIC DNA]</scope>
    <source>
        <strain evidence="3 4">Ho45</strain>
    </source>
</reference>
<dbReference type="EMBL" id="CP023004">
    <property type="protein sequence ID" value="AWI07894.1"/>
    <property type="molecule type" value="Genomic_DNA"/>
</dbReference>
<dbReference type="CDD" id="cd06971">
    <property type="entry name" value="PgpA"/>
    <property type="match status" value="1"/>
</dbReference>
<protein>
    <submittedName>
        <fullName evidence="3">Phosphatidylglycerophosphatase A</fullName>
    </submittedName>
</protein>
<dbReference type="GO" id="GO:0008962">
    <property type="term" value="F:phosphatidylglycerophosphatase activity"/>
    <property type="evidence" value="ECO:0007669"/>
    <property type="project" value="InterPro"/>
</dbReference>
<evidence type="ECO:0000259" key="2">
    <source>
        <dbReference type="Pfam" id="PF04608"/>
    </source>
</evidence>
<dbReference type="GO" id="GO:0006629">
    <property type="term" value="P:lipid metabolic process"/>
    <property type="evidence" value="ECO:0007669"/>
    <property type="project" value="InterPro"/>
</dbReference>
<evidence type="ECO:0000313" key="3">
    <source>
        <dbReference type="EMBL" id="AWI07894.1"/>
    </source>
</evidence>
<proteinExistence type="predicted"/>
<sequence length="177" mass="19486">MNFRQPTWPRFVPSGIVLAIARVGPFGRMRRAPGTWGSLAGLLFQLLVFHYLALPVVILICLLLIWLSVAFCGEAEFRLGERDPGQIVLDEFVAIPLCFLGWPHVAGSLPNWAAPWGVYVAAFAIFRLYDITKPLGISRLQNLPGGWGVTLDDTAAALATCATLHLAAWALRTWVVF</sequence>
<dbReference type="InterPro" id="IPR036681">
    <property type="entry name" value="PgpA-like_sf"/>
</dbReference>
<dbReference type="PIRSF" id="PIRSF006162">
    <property type="entry name" value="PgpA"/>
    <property type="match status" value="1"/>
</dbReference>
<feature type="transmembrane region" description="Helical" evidence="1">
    <location>
        <begin position="42"/>
        <end position="67"/>
    </location>
</feature>
<accession>A0A2U8DZK7</accession>
<keyword evidence="1" id="KW-1133">Transmembrane helix</keyword>
<dbReference type="SUPFAM" id="SSF101307">
    <property type="entry name" value="YutG-like"/>
    <property type="match status" value="1"/>
</dbReference>
<keyword evidence="1" id="KW-0472">Membrane</keyword>
<dbReference type="OrthoDB" id="9804091at2"/>
<keyword evidence="4" id="KW-1185">Reference proteome</keyword>
<evidence type="ECO:0000313" key="4">
    <source>
        <dbReference type="Proteomes" id="UP000244896"/>
    </source>
</evidence>
<evidence type="ECO:0000256" key="1">
    <source>
        <dbReference type="SAM" id="Phobius"/>
    </source>
</evidence>
<dbReference type="AlphaFoldDB" id="A0A2U8DZK7"/>
<dbReference type="RefSeq" id="WP_108823702.1">
    <property type="nucleotide sequence ID" value="NZ_CP023004.1"/>
</dbReference>
<dbReference type="PANTHER" id="PTHR36305:SF1">
    <property type="entry name" value="PHOSPHATIDYLGLYCEROPHOSPHATASE A"/>
    <property type="match status" value="1"/>
</dbReference>